<keyword evidence="2" id="KW-1185">Reference proteome</keyword>
<accession>A0AAD4T9R5</accession>
<protein>
    <submittedName>
        <fullName evidence="1">Uncharacterized protein</fullName>
    </submittedName>
</protein>
<comment type="caution">
    <text evidence="1">The sequence shown here is derived from an EMBL/GenBank/DDBJ whole genome shotgun (WGS) entry which is preliminary data.</text>
</comment>
<dbReference type="EMBL" id="JAJJMB010003182">
    <property type="protein sequence ID" value="KAI3949175.1"/>
    <property type="molecule type" value="Genomic_DNA"/>
</dbReference>
<sequence>MIQLGYGNRRLNIFLHESWGKKNKGSLIPLSTETVVLFDILEPRNVSKALYGEQS</sequence>
<proteinExistence type="predicted"/>
<reference evidence="1" key="1">
    <citation type="submission" date="2022-04" db="EMBL/GenBank/DDBJ databases">
        <title>A functionally conserved STORR gene fusion in Papaver species that diverged 16.8 million years ago.</title>
        <authorList>
            <person name="Catania T."/>
        </authorList>
    </citation>
    <scope>NUCLEOTIDE SEQUENCE</scope>
    <source>
        <strain evidence="1">S-188037</strain>
    </source>
</reference>
<organism evidence="1 2">
    <name type="scientific">Papaver atlanticum</name>
    <dbReference type="NCBI Taxonomy" id="357466"/>
    <lineage>
        <taxon>Eukaryota</taxon>
        <taxon>Viridiplantae</taxon>
        <taxon>Streptophyta</taxon>
        <taxon>Embryophyta</taxon>
        <taxon>Tracheophyta</taxon>
        <taxon>Spermatophyta</taxon>
        <taxon>Magnoliopsida</taxon>
        <taxon>Ranunculales</taxon>
        <taxon>Papaveraceae</taxon>
        <taxon>Papaveroideae</taxon>
        <taxon>Papaver</taxon>
    </lineage>
</organism>
<name>A0AAD4T9R5_9MAGN</name>
<gene>
    <name evidence="1" type="ORF">MKW98_026555</name>
</gene>
<dbReference type="Proteomes" id="UP001202328">
    <property type="component" value="Unassembled WGS sequence"/>
</dbReference>
<evidence type="ECO:0000313" key="1">
    <source>
        <dbReference type="EMBL" id="KAI3949175.1"/>
    </source>
</evidence>
<dbReference type="AlphaFoldDB" id="A0AAD4T9R5"/>
<evidence type="ECO:0000313" key="2">
    <source>
        <dbReference type="Proteomes" id="UP001202328"/>
    </source>
</evidence>